<dbReference type="EMBL" id="LSRX01000934">
    <property type="protein sequence ID" value="OLP86135.1"/>
    <property type="molecule type" value="Genomic_DNA"/>
</dbReference>
<accession>A0A1Q9CTB0</accession>
<evidence type="ECO:0000313" key="1">
    <source>
        <dbReference type="EMBL" id="OLP86135.1"/>
    </source>
</evidence>
<protein>
    <submittedName>
        <fullName evidence="1">Uncharacterized protein</fullName>
    </submittedName>
</protein>
<gene>
    <name evidence="1" type="ORF">AK812_SmicGene32789</name>
</gene>
<evidence type="ECO:0000313" key="2">
    <source>
        <dbReference type="Proteomes" id="UP000186817"/>
    </source>
</evidence>
<dbReference type="InterPro" id="IPR008615">
    <property type="entry name" value="FNIP"/>
</dbReference>
<organism evidence="1 2">
    <name type="scientific">Symbiodinium microadriaticum</name>
    <name type="common">Dinoflagellate</name>
    <name type="synonym">Zooxanthella microadriatica</name>
    <dbReference type="NCBI Taxonomy" id="2951"/>
    <lineage>
        <taxon>Eukaryota</taxon>
        <taxon>Sar</taxon>
        <taxon>Alveolata</taxon>
        <taxon>Dinophyceae</taxon>
        <taxon>Suessiales</taxon>
        <taxon>Symbiodiniaceae</taxon>
        <taxon>Symbiodinium</taxon>
    </lineage>
</organism>
<name>A0A1Q9CTB0_SYMMI</name>
<dbReference type="Proteomes" id="UP000186817">
    <property type="component" value="Unassembled WGS sequence"/>
</dbReference>
<keyword evidence="2" id="KW-1185">Reference proteome</keyword>
<proteinExistence type="predicted"/>
<dbReference type="Pfam" id="PF05725">
    <property type="entry name" value="FNIP"/>
    <property type="match status" value="1"/>
</dbReference>
<sequence length="180" mass="19992">MFNQSLEGIHLPSSLQSLTFGDEFQQSMEGIQLITQQPAKIEAPPELGGAYNYPAVCEVLDMESGLLANGGQPLGFDFMGSFHWLSNKRSFAEAEITAGDKNPEAHAASGGWIKDDKWVFLRWNHDSGAQRQDTCFLSELSLRGIFRDQPIAQLQKLLFQKSAVHSLKTIPATLLQARNR</sequence>
<reference evidence="1 2" key="1">
    <citation type="submission" date="2016-02" db="EMBL/GenBank/DDBJ databases">
        <title>Genome analysis of coral dinoflagellate symbionts highlights evolutionary adaptations to a symbiotic lifestyle.</title>
        <authorList>
            <person name="Aranda M."/>
            <person name="Li Y."/>
            <person name="Liew Y.J."/>
            <person name="Baumgarten S."/>
            <person name="Simakov O."/>
            <person name="Wilson M."/>
            <person name="Piel J."/>
            <person name="Ashoor H."/>
            <person name="Bougouffa S."/>
            <person name="Bajic V.B."/>
            <person name="Ryu T."/>
            <person name="Ravasi T."/>
            <person name="Bayer T."/>
            <person name="Micklem G."/>
            <person name="Kim H."/>
            <person name="Bhak J."/>
            <person name="Lajeunesse T.C."/>
            <person name="Voolstra C.R."/>
        </authorList>
    </citation>
    <scope>NUCLEOTIDE SEQUENCE [LARGE SCALE GENOMIC DNA]</scope>
    <source>
        <strain evidence="1 2">CCMP2467</strain>
    </source>
</reference>
<dbReference type="AlphaFoldDB" id="A0A1Q9CTB0"/>
<comment type="caution">
    <text evidence="1">The sequence shown here is derived from an EMBL/GenBank/DDBJ whole genome shotgun (WGS) entry which is preliminary data.</text>
</comment>